<accession>A0A1Y1XMK9</accession>
<feature type="region of interest" description="Disordered" evidence="2">
    <location>
        <begin position="889"/>
        <end position="908"/>
    </location>
</feature>
<proteinExistence type="predicted"/>
<dbReference type="Pfam" id="PF04388">
    <property type="entry name" value="Hamartin"/>
    <property type="match status" value="1"/>
</dbReference>
<name>A0A1Y1XMK9_9FUNG</name>
<dbReference type="GO" id="GO:0051726">
    <property type="term" value="P:regulation of cell cycle"/>
    <property type="evidence" value="ECO:0007669"/>
    <property type="project" value="TreeGrafter"/>
</dbReference>
<feature type="region of interest" description="Disordered" evidence="2">
    <location>
        <begin position="801"/>
        <end position="855"/>
    </location>
</feature>
<feature type="compositionally biased region" description="Low complexity" evidence="2">
    <location>
        <begin position="813"/>
        <end position="839"/>
    </location>
</feature>
<gene>
    <name evidence="3" type="ORF">BCR32DRAFT_289631</name>
</gene>
<dbReference type="PANTHER" id="PTHR15154">
    <property type="entry name" value="HAMARTIN"/>
    <property type="match status" value="1"/>
</dbReference>
<comment type="caution">
    <text evidence="3">The sequence shown here is derived from an EMBL/GenBank/DDBJ whole genome shotgun (WGS) entry which is preliminary data.</text>
</comment>
<protein>
    <submittedName>
        <fullName evidence="3">Uncharacterized protein</fullName>
    </submittedName>
</protein>
<feature type="coiled-coil region" evidence="1">
    <location>
        <begin position="1112"/>
        <end position="1317"/>
    </location>
</feature>
<dbReference type="GO" id="GO:0032007">
    <property type="term" value="P:negative regulation of TOR signaling"/>
    <property type="evidence" value="ECO:0007669"/>
    <property type="project" value="TreeGrafter"/>
</dbReference>
<keyword evidence="4" id="KW-1185">Reference proteome</keyword>
<sequence>MAKEVFKIISNDVKLKSNKNSSSSERIINTFVNAHLYEKVVYDVLNNNESDNQNTNDDFKKISSIAHAFPTVDRLHNNLIELFKSTFTTVENFNKESILVIKRLSMDPKLLIFVNYLYRLQDVFEPKKFINTWWTTLFKPILLNSRWRDLIKVTQNILIHFCIGNEIYKNTDIEDIIKEYQCLIIDTFITEQKNIIGQLSKGKKIENKLYDTTFSANLENLIIQIGISKPKDIFQDLNEQFIGNNRLEVISVLSKIATMEQFPVHFIVETDLFNSLLSSIAVDEYAPIVCGCLTVLTILIPRIFNHLPNILEQLFSLLIRSILWERKYVKIIKHYLEEINLENQNNKDYSLKEKHQDIALNNLMALYSSQTLWNTILNYFTFLYGMFPCNLLSFTKKLFEDLKVDSDKTEDIIENNEKLKKYIYKNLPFYSLDNDEIEGFKKYNDVFSSVRYIPNSNTSDIHYLEQAFNVILENFLVHPDLMFSNTEKEKTDLSKWIQEDASVITLYCLELYRPLKLNKKSITNITNNGNGGLNNEDENMTEISFKHNSYDSKILPTWNMTQLNMALSNVPPTHSRAWAHETVGSRISQDHNNSWKPTDEDFSEKILDSSLEGNNMFEMDKEIKKLNNFDTNIWDKVTTSSLSQRRKFTNKTQSHFDRRKIVPEDDLKYTEHYIKVHNFEKQATLDNFLNNNNDNSQTFGSYNSKEPTEIEQRFINSDSIENIYSNSTVDDGFTKSILNNKASLNNITVVSVTSNTDKQSFDDSIVSEMKNDKVLNKSLSSIITSLSNDTTTNDDIIQNQNQNQHQHQHQHQPQHQNQNQNLPKSKSSNSSNKFSTSTSIPGLNTNGNGITSQTSTTVMSSNLSAIHHYQSHGNIQSILQQKSISQIINEGNNNTNNNTNNNINNNNNITNNNSNSLLNNTITGIDPHINSLTNDAEIILNIFSELRTSLSSFFYSLKILEESVSGVKSSKDNSTKLNNVSTLSSNNSLNNNSSISTDNLESINLELDVTRIHIFLLLNDLNYETYLRQSYLYSIRKLKKDLIAMEYKKNENLALVDKYRYQSQEILYLQEQLDCQRVELHAIKDRYNSYQEGLTQQLYSLSKKNAESTDNIARLKDHLLECENIINNQKNRLDQANEKIFQLENCISVIQPQVTKQEEMEKQIEQLTKQLLLWEDDSETNEVTLKQMEEMANQIYNLELIINSYKKELSDVKLALTEKNTLNNTLLTKLANIERYNEKEENSKNEYTETINRQRSLFDQQAQILEDKYQGVKQINLQLEMQIMNLQCELEKANLEVTKNKQLIERMNKEKSELVKEASKPKI</sequence>
<evidence type="ECO:0000313" key="3">
    <source>
        <dbReference type="EMBL" id="ORX86961.1"/>
    </source>
</evidence>
<evidence type="ECO:0000256" key="2">
    <source>
        <dbReference type="SAM" id="MobiDB-lite"/>
    </source>
</evidence>
<dbReference type="InterPro" id="IPR007483">
    <property type="entry name" value="Hamartin"/>
</dbReference>
<evidence type="ECO:0000256" key="1">
    <source>
        <dbReference type="SAM" id="Coils"/>
    </source>
</evidence>
<dbReference type="PANTHER" id="PTHR15154:SF2">
    <property type="entry name" value="HAMARTIN"/>
    <property type="match status" value="1"/>
</dbReference>
<dbReference type="OrthoDB" id="2136706at2759"/>
<keyword evidence="1" id="KW-0175">Coiled coil</keyword>
<dbReference type="EMBL" id="MCFG01000014">
    <property type="protein sequence ID" value="ORX86961.1"/>
    <property type="molecule type" value="Genomic_DNA"/>
</dbReference>
<reference evidence="3 4" key="2">
    <citation type="submission" date="2016-08" db="EMBL/GenBank/DDBJ databases">
        <title>Pervasive Adenine N6-methylation of Active Genes in Fungi.</title>
        <authorList>
            <consortium name="DOE Joint Genome Institute"/>
            <person name="Mondo S.J."/>
            <person name="Dannebaum R.O."/>
            <person name="Kuo R.C."/>
            <person name="Labutti K."/>
            <person name="Haridas S."/>
            <person name="Kuo A."/>
            <person name="Salamov A."/>
            <person name="Ahrendt S.R."/>
            <person name="Lipzen A."/>
            <person name="Sullivan W."/>
            <person name="Andreopoulos W.B."/>
            <person name="Clum A."/>
            <person name="Lindquist E."/>
            <person name="Daum C."/>
            <person name="Ramamoorthy G.K."/>
            <person name="Gryganskyi A."/>
            <person name="Culley D."/>
            <person name="Magnuson J.K."/>
            <person name="James T.Y."/>
            <person name="O'Malley M.A."/>
            <person name="Stajich J.E."/>
            <person name="Spatafora J.W."/>
            <person name="Visel A."/>
            <person name="Grigoriev I.V."/>
        </authorList>
    </citation>
    <scope>NUCLEOTIDE SEQUENCE [LARGE SCALE GENOMIC DNA]</scope>
    <source>
        <strain evidence="3 4">S4</strain>
    </source>
</reference>
<organism evidence="3 4">
    <name type="scientific">Anaeromyces robustus</name>
    <dbReference type="NCBI Taxonomy" id="1754192"/>
    <lineage>
        <taxon>Eukaryota</taxon>
        <taxon>Fungi</taxon>
        <taxon>Fungi incertae sedis</taxon>
        <taxon>Chytridiomycota</taxon>
        <taxon>Chytridiomycota incertae sedis</taxon>
        <taxon>Neocallimastigomycetes</taxon>
        <taxon>Neocallimastigales</taxon>
        <taxon>Neocallimastigaceae</taxon>
        <taxon>Anaeromyces</taxon>
    </lineage>
</organism>
<dbReference type="Proteomes" id="UP000193944">
    <property type="component" value="Unassembled WGS sequence"/>
</dbReference>
<feature type="compositionally biased region" description="Polar residues" evidence="2">
    <location>
        <begin position="840"/>
        <end position="855"/>
    </location>
</feature>
<dbReference type="GO" id="GO:0033596">
    <property type="term" value="C:TSC1-TSC2 complex"/>
    <property type="evidence" value="ECO:0007669"/>
    <property type="project" value="TreeGrafter"/>
</dbReference>
<reference evidence="3 4" key="1">
    <citation type="submission" date="2016-08" db="EMBL/GenBank/DDBJ databases">
        <title>A Parts List for Fungal Cellulosomes Revealed by Comparative Genomics.</title>
        <authorList>
            <consortium name="DOE Joint Genome Institute"/>
            <person name="Haitjema C.H."/>
            <person name="Gilmore S.P."/>
            <person name="Henske J.K."/>
            <person name="Solomon K.V."/>
            <person name="De Groot R."/>
            <person name="Kuo A."/>
            <person name="Mondo S.J."/>
            <person name="Salamov A.A."/>
            <person name="Labutti K."/>
            <person name="Zhao Z."/>
            <person name="Chiniquy J."/>
            <person name="Barry K."/>
            <person name="Brewer H.M."/>
            <person name="Purvine S.O."/>
            <person name="Wright A.T."/>
            <person name="Boxma B."/>
            <person name="Van Alen T."/>
            <person name="Hackstein J.H."/>
            <person name="Baker S.E."/>
            <person name="Grigoriev I.V."/>
            <person name="O'Malley M.A."/>
        </authorList>
    </citation>
    <scope>NUCLEOTIDE SEQUENCE [LARGE SCALE GENOMIC DNA]</scope>
    <source>
        <strain evidence="3 4">S4</strain>
    </source>
</reference>
<evidence type="ECO:0000313" key="4">
    <source>
        <dbReference type="Proteomes" id="UP000193944"/>
    </source>
</evidence>
<dbReference type="STRING" id="1754192.A0A1Y1XMK9"/>